<dbReference type="WBParaSite" id="ACAC_0000984801-mRNA-1">
    <property type="protein sequence ID" value="ACAC_0000984801-mRNA-1"/>
    <property type="gene ID" value="ACAC_0000984801"/>
</dbReference>
<proteinExistence type="inferred from homology"/>
<dbReference type="InterPro" id="IPR036291">
    <property type="entry name" value="NAD(P)-bd_dom_sf"/>
</dbReference>
<feature type="domain" description="3-beta hydroxysteroid dehydrogenase/isomerase" evidence="4">
    <location>
        <begin position="5"/>
        <end position="253"/>
    </location>
</feature>
<keyword evidence="3" id="KW-0472">Membrane</keyword>
<dbReference type="STRING" id="6313.A0A0K0DFT0"/>
<keyword evidence="3" id="KW-1133">Transmembrane helix</keyword>
<keyword evidence="3" id="KW-0812">Transmembrane</keyword>
<keyword evidence="5" id="KW-1185">Reference proteome</keyword>
<feature type="transmembrane region" description="Helical" evidence="3">
    <location>
        <begin position="269"/>
        <end position="290"/>
    </location>
</feature>
<name>A0A0K0DFT0_ANGCA</name>
<evidence type="ECO:0000256" key="3">
    <source>
        <dbReference type="SAM" id="Phobius"/>
    </source>
</evidence>
<organism evidence="5 6">
    <name type="scientific">Angiostrongylus cantonensis</name>
    <name type="common">Rat lungworm</name>
    <dbReference type="NCBI Taxonomy" id="6313"/>
    <lineage>
        <taxon>Eukaryota</taxon>
        <taxon>Metazoa</taxon>
        <taxon>Ecdysozoa</taxon>
        <taxon>Nematoda</taxon>
        <taxon>Chromadorea</taxon>
        <taxon>Rhabditida</taxon>
        <taxon>Rhabditina</taxon>
        <taxon>Rhabditomorpha</taxon>
        <taxon>Strongyloidea</taxon>
        <taxon>Metastrongylidae</taxon>
        <taxon>Angiostrongylus</taxon>
    </lineage>
</organism>
<sequence length="296" mass="33139">MRVCIVGGGGYLGCQLACRLQSYRTHTVLLDVSFPVHPNISLDENLTTRIQGSILDEKTLNHALTSCESCFHLAAYGMSGLEAFNREEIHRINVDGTLLLLEYCKRVGVSRFVFASTVCVIFTGKELISATEDHPYPDDSEYTSEYCSTKARAERAVLAADCPALRTCSLRFRGIYGPGEPRSTNRAAEIIYKGLYLATFSQRDRAMTQFSGVHNVTYAMCQADKELSKPQPRCAGKAYHVVDANPVNSFLFWFPLVTALSRTPPFIRLPFSLIYFAAYVSEWIAVWFSIPPIMNR</sequence>
<dbReference type="GO" id="GO:0006694">
    <property type="term" value="P:steroid biosynthetic process"/>
    <property type="evidence" value="ECO:0007669"/>
    <property type="project" value="InterPro"/>
</dbReference>
<keyword evidence="2" id="KW-0560">Oxidoreductase</keyword>
<dbReference type="PANTHER" id="PTHR43245">
    <property type="entry name" value="BIFUNCTIONAL POLYMYXIN RESISTANCE PROTEIN ARNA"/>
    <property type="match status" value="1"/>
</dbReference>
<dbReference type="GO" id="GO:0016616">
    <property type="term" value="F:oxidoreductase activity, acting on the CH-OH group of donors, NAD or NADP as acceptor"/>
    <property type="evidence" value="ECO:0007669"/>
    <property type="project" value="InterPro"/>
</dbReference>
<dbReference type="Pfam" id="PF01073">
    <property type="entry name" value="3Beta_HSD"/>
    <property type="match status" value="1"/>
</dbReference>
<dbReference type="SUPFAM" id="SSF51735">
    <property type="entry name" value="NAD(P)-binding Rossmann-fold domains"/>
    <property type="match status" value="1"/>
</dbReference>
<comment type="similarity">
    <text evidence="1">Belongs to the 3-beta-HSD family.</text>
</comment>
<accession>A0A0K0DFT0</accession>
<reference evidence="5" key="1">
    <citation type="submission" date="2012-09" db="EMBL/GenBank/DDBJ databases">
        <authorList>
            <person name="Martin A.A."/>
        </authorList>
    </citation>
    <scope>NUCLEOTIDE SEQUENCE</scope>
</reference>
<evidence type="ECO:0000313" key="6">
    <source>
        <dbReference type="WBParaSite" id="ACAC_0000984801-mRNA-1"/>
    </source>
</evidence>
<evidence type="ECO:0000256" key="2">
    <source>
        <dbReference type="ARBA" id="ARBA00023002"/>
    </source>
</evidence>
<reference evidence="6" key="2">
    <citation type="submission" date="2017-02" db="UniProtKB">
        <authorList>
            <consortium name="WormBaseParasite"/>
        </authorList>
    </citation>
    <scope>IDENTIFICATION</scope>
</reference>
<evidence type="ECO:0000259" key="4">
    <source>
        <dbReference type="Pfam" id="PF01073"/>
    </source>
</evidence>
<dbReference type="PANTHER" id="PTHR43245:SF51">
    <property type="entry name" value="SHORT CHAIN DEHYDROGENASE_REDUCTASE FAMILY 42E, MEMBER 2"/>
    <property type="match status" value="1"/>
</dbReference>
<dbReference type="Gene3D" id="3.40.50.720">
    <property type="entry name" value="NAD(P)-binding Rossmann-like Domain"/>
    <property type="match status" value="1"/>
</dbReference>
<evidence type="ECO:0000313" key="5">
    <source>
        <dbReference type="Proteomes" id="UP000035642"/>
    </source>
</evidence>
<dbReference type="InterPro" id="IPR002225">
    <property type="entry name" value="3Beta_OHSteriod_DH/Estase"/>
</dbReference>
<dbReference type="InterPro" id="IPR050177">
    <property type="entry name" value="Lipid_A_modif_metabolic_enz"/>
</dbReference>
<protein>
    <submittedName>
        <fullName evidence="6">3Beta_HSD domain-containing protein</fullName>
    </submittedName>
</protein>
<dbReference type="AlphaFoldDB" id="A0A0K0DFT0"/>
<evidence type="ECO:0000256" key="1">
    <source>
        <dbReference type="ARBA" id="ARBA00009219"/>
    </source>
</evidence>
<dbReference type="Proteomes" id="UP000035642">
    <property type="component" value="Unassembled WGS sequence"/>
</dbReference>